<dbReference type="Pfam" id="PF00092">
    <property type="entry name" value="VWA"/>
    <property type="match status" value="1"/>
</dbReference>
<dbReference type="Gene3D" id="3.40.50.410">
    <property type="entry name" value="von Willebrand factor, type A domain"/>
    <property type="match status" value="1"/>
</dbReference>
<reference evidence="3" key="2">
    <citation type="journal article" date="2010" name="Appl. Environ. Microbiol.">
        <title>Comparative analysis of acidobacterial genomic fragments from terrestrial and aquatic metagenomic libraries, with emphasis on acidobacteria subdivision 6.</title>
        <authorList>
            <person name="Kielak A.M."/>
            <person name="van Veen J.A."/>
            <person name="Kowalchuk G.A."/>
        </authorList>
    </citation>
    <scope>NUCLEOTIDE SEQUENCE</scope>
</reference>
<dbReference type="AlphaFoldDB" id="E3T713"/>
<dbReference type="InterPro" id="IPR029062">
    <property type="entry name" value="Class_I_gatase-like"/>
</dbReference>
<dbReference type="InterPro" id="IPR002035">
    <property type="entry name" value="VWF_A"/>
</dbReference>
<evidence type="ECO:0000256" key="1">
    <source>
        <dbReference type="SAM" id="Phobius"/>
    </source>
</evidence>
<dbReference type="EMBL" id="GU260712">
    <property type="protein sequence ID" value="ADC36107.1"/>
    <property type="molecule type" value="Genomic_DNA"/>
</dbReference>
<organism evidence="3">
    <name type="scientific">uncultured bacterium 126</name>
    <dbReference type="NCBI Taxonomy" id="698379"/>
    <lineage>
        <taxon>Bacteria</taxon>
        <taxon>environmental samples</taxon>
    </lineage>
</organism>
<dbReference type="Gene3D" id="3.40.50.880">
    <property type="match status" value="2"/>
</dbReference>
<proteinExistence type="predicted"/>
<dbReference type="SMART" id="SM00327">
    <property type="entry name" value="VWA"/>
    <property type="match status" value="2"/>
</dbReference>
<dbReference type="PANTHER" id="PTHR37947">
    <property type="entry name" value="BLL2462 PROTEIN"/>
    <property type="match status" value="1"/>
</dbReference>
<dbReference type="SUPFAM" id="SSF53300">
    <property type="entry name" value="vWA-like"/>
    <property type="match status" value="2"/>
</dbReference>
<dbReference type="PROSITE" id="PS50234">
    <property type="entry name" value="VWFA"/>
    <property type="match status" value="1"/>
</dbReference>
<feature type="transmembrane region" description="Helical" evidence="1">
    <location>
        <begin position="6"/>
        <end position="28"/>
    </location>
</feature>
<accession>E3T713</accession>
<reference evidence="3" key="1">
    <citation type="submission" date="2009-12" db="EMBL/GenBank/DDBJ databases">
        <authorList>
            <person name="Kielak A."/>
            <person name="van Veen J.A."/>
            <person name="Kowalchuk G.A."/>
        </authorList>
    </citation>
    <scope>NUCLEOTIDE SEQUENCE</scope>
</reference>
<keyword evidence="1" id="KW-0472">Membrane</keyword>
<protein>
    <submittedName>
        <fullName evidence="3">Putative chloride channel</fullName>
    </submittedName>
</protein>
<keyword evidence="1" id="KW-0812">Transmembrane</keyword>
<dbReference type="CDD" id="cd00198">
    <property type="entry name" value="vWFA"/>
    <property type="match status" value="1"/>
</dbReference>
<dbReference type="PANTHER" id="PTHR37947:SF2">
    <property type="entry name" value="VON WILLEBRAND FACTOR TYPE A"/>
    <property type="match status" value="1"/>
</dbReference>
<keyword evidence="1" id="KW-1133">Transmembrane helix</keyword>
<evidence type="ECO:0000313" key="3">
    <source>
        <dbReference type="EMBL" id="ADC36107.1"/>
    </source>
</evidence>
<sequence length="869" mass="92383">MTFELAAPRFLWLLTLVPLIWLAGSAGLRLPLRTWSTTSRLLLLLALVAGLAQPMLSRPATRTTMIYLVDASQSVSARALEAVARAIDTTNGSLRPDTSRILAFGGGVSAVTDTAALRQLATGPGAETLMGRISPERTNLEQALAAARAEIPASSNGRVMLFSDGRQTEGDALGAAERLAASRVPVFTRPMPVRDVGDTWIEELRVAPAPAAASITEIEVVVGSQVVQPAEVTVREASRVLARRRSDLVAGTTSVRLEVSFESPGPHLVEAAVEAGHDVVSENNTLAREVLVEPRPRLLYVQVGAGPAGAGLANPGEQTPGSAASGQSRAVPHALARAGFDITMARPEALPSRAEALDRWDVVLLNNVPRAALSTEAMSALSRWVEERGGGLLFAGGRAVFGAGVEVTQRGYRHTDLERILPVTFDRDDEPTVALVIVLDRSWSMNGTAMELSKSAAEGAANALAPSQMLGVLTFNDASNWDIPLGRVRESRPELHDAIGRIKASGPTAIFPALRNAYDALANVRVRAKHVILLSDGQSDPEDFEGLVRKMSAAHITVSTVALGPDADAALLRNLASWGGGRSYVVQDAQQIPEIFVTEARNAATPDDEDASNIVAAVRERVPFLESPVKLPALLGRNLVTRKPEAVEWVASQRGDPLLTTWPAGSGRTAMFAADLDGAWTRDWISWRGLGPLLDGTIRALAPRRAPATSLTISAGERVGSHAQVTMALEARDRDGGRDNELSPTVEVRSATARLGAFPLTQVSSGRYVAHVPADVTEPLFFSVAGATGAGASRILAEDPFAELRFRAPDASLLSAIARTTGGTFQPADADLTRAARTVGASRYPLAPWLFTLALLLWPGDILLRRFQR</sequence>
<dbReference type="CDD" id="cd03143">
    <property type="entry name" value="A4_beta-galactosidase_middle_domain"/>
    <property type="match status" value="1"/>
</dbReference>
<name>E3T713_9BACT</name>
<dbReference type="InterPro" id="IPR036465">
    <property type="entry name" value="vWFA_dom_sf"/>
</dbReference>
<feature type="domain" description="VWFA" evidence="2">
    <location>
        <begin position="434"/>
        <end position="600"/>
    </location>
</feature>
<evidence type="ECO:0000259" key="2">
    <source>
        <dbReference type="PROSITE" id="PS50234"/>
    </source>
</evidence>
<dbReference type="SUPFAM" id="SSF52317">
    <property type="entry name" value="Class I glutamine amidotransferase-like"/>
    <property type="match status" value="1"/>
</dbReference>
<feature type="transmembrane region" description="Helical" evidence="1">
    <location>
        <begin position="40"/>
        <end position="56"/>
    </location>
</feature>